<evidence type="ECO:0000313" key="2">
    <source>
        <dbReference type="Proteomes" id="UP001187315"/>
    </source>
</evidence>
<reference evidence="1" key="1">
    <citation type="submission" date="2023-08" db="EMBL/GenBank/DDBJ databases">
        <title>Pelteobagrus vachellii genome.</title>
        <authorList>
            <person name="Liu H."/>
        </authorList>
    </citation>
    <scope>NUCLEOTIDE SEQUENCE</scope>
    <source>
        <strain evidence="1">PRFRI_2022a</strain>
        <tissue evidence="1">Muscle</tissue>
    </source>
</reference>
<name>A0AA88LZZ4_TACVA</name>
<evidence type="ECO:0000313" key="1">
    <source>
        <dbReference type="EMBL" id="KAK2827721.1"/>
    </source>
</evidence>
<comment type="caution">
    <text evidence="1">The sequence shown here is derived from an EMBL/GenBank/DDBJ whole genome shotgun (WGS) entry which is preliminary data.</text>
</comment>
<accession>A0AA88LZZ4</accession>
<keyword evidence="2" id="KW-1185">Reference proteome</keyword>
<organism evidence="1 2">
    <name type="scientific">Tachysurus vachellii</name>
    <name type="common">Darkbarbel catfish</name>
    <name type="synonym">Pelteobagrus vachellii</name>
    <dbReference type="NCBI Taxonomy" id="175792"/>
    <lineage>
        <taxon>Eukaryota</taxon>
        <taxon>Metazoa</taxon>
        <taxon>Chordata</taxon>
        <taxon>Craniata</taxon>
        <taxon>Vertebrata</taxon>
        <taxon>Euteleostomi</taxon>
        <taxon>Actinopterygii</taxon>
        <taxon>Neopterygii</taxon>
        <taxon>Teleostei</taxon>
        <taxon>Ostariophysi</taxon>
        <taxon>Siluriformes</taxon>
        <taxon>Bagridae</taxon>
        <taxon>Tachysurus</taxon>
    </lineage>
</organism>
<protein>
    <submittedName>
        <fullName evidence="1">Uncharacterized protein</fullName>
    </submittedName>
</protein>
<proteinExistence type="predicted"/>
<sequence>MLIGEIGLIGADAVPWGRDTDSKHNTANLCIYLTIWMCPSPSPSYQEQVLYLHRDLDGDLHGDLDRNVDE</sequence>
<dbReference type="Proteomes" id="UP001187315">
    <property type="component" value="Unassembled WGS sequence"/>
</dbReference>
<dbReference type="EMBL" id="JAVHJS010000019">
    <property type="protein sequence ID" value="KAK2827721.1"/>
    <property type="molecule type" value="Genomic_DNA"/>
</dbReference>
<dbReference type="AlphaFoldDB" id="A0AA88LZZ4"/>
<gene>
    <name evidence="1" type="ORF">Q7C36_018647</name>
</gene>